<dbReference type="InterPro" id="IPR000866">
    <property type="entry name" value="AhpC/TSA"/>
</dbReference>
<dbReference type="AlphaFoldDB" id="A0A3S1EI06"/>
<evidence type="ECO:0000313" key="8">
    <source>
        <dbReference type="EMBL" id="RUT46087.1"/>
    </source>
</evidence>
<comment type="caution">
    <text evidence="8">The sequence shown here is derived from an EMBL/GenBank/DDBJ whole genome shotgun (WGS) entry which is preliminary data.</text>
</comment>
<dbReference type="GO" id="GO:0017004">
    <property type="term" value="P:cytochrome complex assembly"/>
    <property type="evidence" value="ECO:0007669"/>
    <property type="project" value="UniProtKB-KW"/>
</dbReference>
<proteinExistence type="predicted"/>
<dbReference type="Gene3D" id="3.40.30.10">
    <property type="entry name" value="Glutaredoxin"/>
    <property type="match status" value="1"/>
</dbReference>
<evidence type="ECO:0000256" key="5">
    <source>
        <dbReference type="ARBA" id="ARBA00023284"/>
    </source>
</evidence>
<dbReference type="EMBL" id="RZNY01000010">
    <property type="protein sequence ID" value="RUT46087.1"/>
    <property type="molecule type" value="Genomic_DNA"/>
</dbReference>
<evidence type="ECO:0000256" key="4">
    <source>
        <dbReference type="ARBA" id="ARBA00023157"/>
    </source>
</evidence>
<protein>
    <submittedName>
        <fullName evidence="8">Redoxin domain-containing protein</fullName>
    </submittedName>
</protein>
<feature type="domain" description="Thioredoxin" evidence="7">
    <location>
        <begin position="43"/>
        <end position="181"/>
    </location>
</feature>
<name>A0A3S1EI06_9BACL</name>
<dbReference type="InterPro" id="IPR036249">
    <property type="entry name" value="Thioredoxin-like_sf"/>
</dbReference>
<dbReference type="GO" id="GO:0016491">
    <property type="term" value="F:oxidoreductase activity"/>
    <property type="evidence" value="ECO:0007669"/>
    <property type="project" value="InterPro"/>
</dbReference>
<dbReference type="PANTHER" id="PTHR42852:SF6">
    <property type="entry name" value="THIOL:DISULFIDE INTERCHANGE PROTEIN DSBE"/>
    <property type="match status" value="1"/>
</dbReference>
<dbReference type="OrthoDB" id="25753at2"/>
<keyword evidence="2" id="KW-0201">Cytochrome c-type biogenesis</keyword>
<accession>A0A3S1EI06</accession>
<keyword evidence="6" id="KW-0812">Transmembrane</keyword>
<evidence type="ECO:0000313" key="9">
    <source>
        <dbReference type="Proteomes" id="UP000279446"/>
    </source>
</evidence>
<dbReference type="GO" id="GO:0016209">
    <property type="term" value="F:antioxidant activity"/>
    <property type="evidence" value="ECO:0007669"/>
    <property type="project" value="InterPro"/>
</dbReference>
<keyword evidence="3" id="KW-0735">Signal-anchor</keyword>
<keyword evidence="6" id="KW-0472">Membrane</keyword>
<keyword evidence="9" id="KW-1185">Reference proteome</keyword>
<reference evidence="8 9" key="1">
    <citation type="submission" date="2018-12" db="EMBL/GenBank/DDBJ databases">
        <authorList>
            <person name="Sun L."/>
            <person name="Chen Z."/>
        </authorList>
    </citation>
    <scope>NUCLEOTIDE SEQUENCE [LARGE SCALE GENOMIC DNA]</scope>
    <source>
        <strain evidence="8 9">DSM 15890</strain>
    </source>
</reference>
<evidence type="ECO:0000256" key="1">
    <source>
        <dbReference type="ARBA" id="ARBA00004196"/>
    </source>
</evidence>
<evidence type="ECO:0000256" key="3">
    <source>
        <dbReference type="ARBA" id="ARBA00022968"/>
    </source>
</evidence>
<keyword evidence="5" id="KW-0676">Redox-active center</keyword>
<dbReference type="InterPro" id="IPR013766">
    <property type="entry name" value="Thioredoxin_domain"/>
</dbReference>
<dbReference type="InterPro" id="IPR050553">
    <property type="entry name" value="Thioredoxin_ResA/DsbE_sf"/>
</dbReference>
<evidence type="ECO:0000256" key="2">
    <source>
        <dbReference type="ARBA" id="ARBA00022748"/>
    </source>
</evidence>
<dbReference type="CDD" id="cd02966">
    <property type="entry name" value="TlpA_like_family"/>
    <property type="match status" value="1"/>
</dbReference>
<dbReference type="InterPro" id="IPR017937">
    <property type="entry name" value="Thioredoxin_CS"/>
</dbReference>
<dbReference type="Pfam" id="PF00578">
    <property type="entry name" value="AhpC-TSA"/>
    <property type="match status" value="1"/>
</dbReference>
<sequence length="184" mass="20214">MNNQNSNVRVIVTIVIGLIALGAIAWIVVSSRHDNSQQEAAKLTIGSIAPDFELTNTTGQKMELSDYRGKVVILNFWASWCESCVKEMPLINDVFQSNRSDVATIFINVGESKGTVNNFLATNHFYFPVIIDVTGKVSGLYGVVGLPATFIIDKQGKISRLLLGEINSDSQLQSYINAEKDDQD</sequence>
<comment type="subcellular location">
    <subcellularLocation>
        <location evidence="1">Cell envelope</location>
    </subcellularLocation>
</comment>
<dbReference type="RefSeq" id="WP_127192540.1">
    <property type="nucleotide sequence ID" value="NZ_RZNY01000010.1"/>
</dbReference>
<dbReference type="PROSITE" id="PS51352">
    <property type="entry name" value="THIOREDOXIN_2"/>
    <property type="match status" value="1"/>
</dbReference>
<gene>
    <name evidence="8" type="ORF">EJP82_13235</name>
</gene>
<feature type="transmembrane region" description="Helical" evidence="6">
    <location>
        <begin position="6"/>
        <end position="29"/>
    </location>
</feature>
<dbReference type="Proteomes" id="UP000279446">
    <property type="component" value="Unassembled WGS sequence"/>
</dbReference>
<keyword evidence="4" id="KW-1015">Disulfide bond</keyword>
<dbReference type="PROSITE" id="PS00194">
    <property type="entry name" value="THIOREDOXIN_1"/>
    <property type="match status" value="1"/>
</dbReference>
<dbReference type="GO" id="GO:0030313">
    <property type="term" value="C:cell envelope"/>
    <property type="evidence" value="ECO:0007669"/>
    <property type="project" value="UniProtKB-SubCell"/>
</dbReference>
<organism evidence="8 9">
    <name type="scientific">Paenibacillus anaericanus</name>
    <dbReference type="NCBI Taxonomy" id="170367"/>
    <lineage>
        <taxon>Bacteria</taxon>
        <taxon>Bacillati</taxon>
        <taxon>Bacillota</taxon>
        <taxon>Bacilli</taxon>
        <taxon>Bacillales</taxon>
        <taxon>Paenibacillaceae</taxon>
        <taxon>Paenibacillus</taxon>
    </lineage>
</organism>
<dbReference type="PANTHER" id="PTHR42852">
    <property type="entry name" value="THIOL:DISULFIDE INTERCHANGE PROTEIN DSBE"/>
    <property type="match status" value="1"/>
</dbReference>
<evidence type="ECO:0000259" key="7">
    <source>
        <dbReference type="PROSITE" id="PS51352"/>
    </source>
</evidence>
<evidence type="ECO:0000256" key="6">
    <source>
        <dbReference type="SAM" id="Phobius"/>
    </source>
</evidence>
<keyword evidence="6" id="KW-1133">Transmembrane helix</keyword>
<dbReference type="SUPFAM" id="SSF52833">
    <property type="entry name" value="Thioredoxin-like"/>
    <property type="match status" value="1"/>
</dbReference>